<keyword evidence="1" id="KW-0812">Transmembrane</keyword>
<dbReference type="InterPro" id="IPR052549">
    <property type="entry name" value="SpmB"/>
</dbReference>
<organism evidence="3 4">
    <name type="scientific">Thalassotalea loyana</name>
    <dbReference type="NCBI Taxonomy" id="280483"/>
    <lineage>
        <taxon>Bacteria</taxon>
        <taxon>Pseudomonadati</taxon>
        <taxon>Pseudomonadota</taxon>
        <taxon>Gammaproteobacteria</taxon>
        <taxon>Alteromonadales</taxon>
        <taxon>Colwelliaceae</taxon>
        <taxon>Thalassotalea</taxon>
    </lineage>
</organism>
<dbReference type="InterPro" id="IPR011642">
    <property type="entry name" value="Gate_dom"/>
</dbReference>
<evidence type="ECO:0000256" key="1">
    <source>
        <dbReference type="SAM" id="Phobius"/>
    </source>
</evidence>
<feature type="domain" description="Nucleoside transporter/FeoB GTPase Gate" evidence="2">
    <location>
        <begin position="276"/>
        <end position="380"/>
    </location>
</feature>
<protein>
    <submittedName>
        <fullName evidence="3">Membrane protein</fullName>
    </submittedName>
</protein>
<keyword evidence="1" id="KW-0472">Membrane</keyword>
<gene>
    <name evidence="3" type="ORF">tloyanaT_27510</name>
</gene>
<dbReference type="Proteomes" id="UP001157134">
    <property type="component" value="Unassembled WGS sequence"/>
</dbReference>
<evidence type="ECO:0000313" key="4">
    <source>
        <dbReference type="Proteomes" id="UP001157134"/>
    </source>
</evidence>
<accession>A0ABQ6HEF6</accession>
<keyword evidence="4" id="KW-1185">Reference proteome</keyword>
<feature type="transmembrane region" description="Helical" evidence="1">
    <location>
        <begin position="386"/>
        <end position="408"/>
    </location>
</feature>
<dbReference type="RefSeq" id="WP_284299583.1">
    <property type="nucleotide sequence ID" value="NZ_BSSV01000006.1"/>
</dbReference>
<feature type="domain" description="Nucleoside transporter/FeoB GTPase Gate" evidence="2">
    <location>
        <begin position="49"/>
        <end position="159"/>
    </location>
</feature>
<reference evidence="3 4" key="1">
    <citation type="submission" date="2023-03" db="EMBL/GenBank/DDBJ databases">
        <title>Thalassotalea loyana LMG 22536T draft genome sequence.</title>
        <authorList>
            <person name="Sawabe T."/>
        </authorList>
    </citation>
    <scope>NUCLEOTIDE SEQUENCE [LARGE SCALE GENOMIC DNA]</scope>
    <source>
        <strain evidence="3 4">LMG 22536</strain>
    </source>
</reference>
<dbReference type="EMBL" id="BSSV01000006">
    <property type="protein sequence ID" value="GLX86498.1"/>
    <property type="molecule type" value="Genomic_DNA"/>
</dbReference>
<evidence type="ECO:0000313" key="3">
    <source>
        <dbReference type="EMBL" id="GLX86498.1"/>
    </source>
</evidence>
<dbReference type="PIRSF" id="PIRSF036542">
    <property type="entry name" value="SpmA_SpmB"/>
    <property type="match status" value="1"/>
</dbReference>
<feature type="transmembrane region" description="Helical" evidence="1">
    <location>
        <begin position="5"/>
        <end position="23"/>
    </location>
</feature>
<feature type="transmembrane region" description="Helical" evidence="1">
    <location>
        <begin position="140"/>
        <end position="160"/>
    </location>
</feature>
<name>A0ABQ6HEF6_9GAMM</name>
<feature type="transmembrane region" description="Helical" evidence="1">
    <location>
        <begin position="205"/>
        <end position="224"/>
    </location>
</feature>
<comment type="caution">
    <text evidence="3">The sequence shown here is derived from an EMBL/GenBank/DDBJ whole genome shotgun (WGS) entry which is preliminary data.</text>
</comment>
<dbReference type="InterPro" id="IPR011415">
    <property type="entry name" value="SpmA_SpmB"/>
</dbReference>
<feature type="transmembrane region" description="Helical" evidence="1">
    <location>
        <begin position="236"/>
        <end position="254"/>
    </location>
</feature>
<evidence type="ECO:0000259" key="2">
    <source>
        <dbReference type="Pfam" id="PF07670"/>
    </source>
</evidence>
<dbReference type="PANTHER" id="PTHR35793:SF2">
    <property type="entry name" value="INNER MEMBRANE PROTEIN YJIG"/>
    <property type="match status" value="1"/>
</dbReference>
<sequence>MLNIIWSAFFVVALVAALIQYFALGNQLIFEEVIASIFSMSKLTVDIAIGLVGILSFWLGMMKIAERAGLIDKLAHFISPLFVKLMPDVPKGHPAIGSMTMNLSANFLGLDNAATPLGLKAMQDLQTLNPKKDTATNAQILFLVLNTSSVTLFPIAVFMYRAQQGAADPTDVFLPILVATFCSTIAGLVSVAWIQKINLLQRTIVLYLAGAISIVAALILYFMQLSADALAQQSSLLGNGLIFLTLVGFVLVGLKRKVDVYETFIEGAKEGFSISIKLIPYLLAMLCAIGMLRSSGALGLIVDSFRVLVSFLGFDTRFVDALPTAIIKPLSGSGARAMMIETMNNHGADSFAGRLASIMQGSTETTFYVLAVYFGSVGIKYSRHALTCGLIADLSGMIAAVSVCYWFFG</sequence>
<feature type="transmembrane region" description="Helical" evidence="1">
    <location>
        <begin position="43"/>
        <end position="61"/>
    </location>
</feature>
<dbReference type="Pfam" id="PF07670">
    <property type="entry name" value="Gate"/>
    <property type="match status" value="2"/>
</dbReference>
<feature type="transmembrane region" description="Helical" evidence="1">
    <location>
        <begin position="351"/>
        <end position="374"/>
    </location>
</feature>
<feature type="transmembrane region" description="Helical" evidence="1">
    <location>
        <begin position="278"/>
        <end position="302"/>
    </location>
</feature>
<dbReference type="PANTHER" id="PTHR35793">
    <property type="entry name" value="INNER MEMBRANE PROTEIN YJIG"/>
    <property type="match status" value="1"/>
</dbReference>
<proteinExistence type="predicted"/>
<keyword evidence="1" id="KW-1133">Transmembrane helix</keyword>
<feature type="transmembrane region" description="Helical" evidence="1">
    <location>
        <begin position="172"/>
        <end position="193"/>
    </location>
</feature>